<dbReference type="PANTHER" id="PTHR23359">
    <property type="entry name" value="NUCLEOTIDE KINASE"/>
    <property type="match status" value="1"/>
</dbReference>
<comment type="caution">
    <text evidence="4">The sequence shown here is derived from an EMBL/GenBank/DDBJ whole genome shotgun (WGS) entry which is preliminary data.</text>
</comment>
<reference evidence="4" key="1">
    <citation type="journal article" date="2014" name="Front. Microbiol.">
        <title>High frequency of phylogenetically diverse reductive dehalogenase-homologous genes in deep subseafloor sedimentary metagenomes.</title>
        <authorList>
            <person name="Kawai M."/>
            <person name="Futagami T."/>
            <person name="Toyoda A."/>
            <person name="Takaki Y."/>
            <person name="Nishi S."/>
            <person name="Hori S."/>
            <person name="Arai W."/>
            <person name="Tsubouchi T."/>
            <person name="Morono Y."/>
            <person name="Uchiyama I."/>
            <person name="Ito T."/>
            <person name="Fujiyama A."/>
            <person name="Inagaki F."/>
            <person name="Takami H."/>
        </authorList>
    </citation>
    <scope>NUCLEOTIDE SEQUENCE</scope>
    <source>
        <strain evidence="4">Expedition CK06-06</strain>
    </source>
</reference>
<feature type="non-terminal residue" evidence="4">
    <location>
        <position position="126"/>
    </location>
</feature>
<dbReference type="GO" id="GO:0019205">
    <property type="term" value="F:nucleobase-containing compound kinase activity"/>
    <property type="evidence" value="ECO:0007669"/>
    <property type="project" value="InterPro"/>
</dbReference>
<dbReference type="InterPro" id="IPR033690">
    <property type="entry name" value="Adenylat_kinase_CS"/>
</dbReference>
<dbReference type="SUPFAM" id="SSF52540">
    <property type="entry name" value="P-loop containing nucleoside triphosphate hydrolases"/>
    <property type="match status" value="1"/>
</dbReference>
<keyword evidence="1" id="KW-0808">Transferase</keyword>
<dbReference type="Pfam" id="PF00406">
    <property type="entry name" value="ADK"/>
    <property type="match status" value="1"/>
</dbReference>
<dbReference type="PRINTS" id="PR00094">
    <property type="entry name" value="ADENYLTKNASE"/>
</dbReference>
<proteinExistence type="inferred from homology"/>
<evidence type="ECO:0000256" key="1">
    <source>
        <dbReference type="ARBA" id="ARBA00022679"/>
    </source>
</evidence>
<dbReference type="CDD" id="cd01428">
    <property type="entry name" value="ADK"/>
    <property type="match status" value="1"/>
</dbReference>
<dbReference type="InterPro" id="IPR027417">
    <property type="entry name" value="P-loop_NTPase"/>
</dbReference>
<dbReference type="Gene3D" id="3.40.50.300">
    <property type="entry name" value="P-loop containing nucleotide triphosphate hydrolases"/>
    <property type="match status" value="1"/>
</dbReference>
<dbReference type="EMBL" id="BARS01017244">
    <property type="protein sequence ID" value="GAF95806.1"/>
    <property type="molecule type" value="Genomic_DNA"/>
</dbReference>
<dbReference type="GO" id="GO:0005524">
    <property type="term" value="F:ATP binding"/>
    <property type="evidence" value="ECO:0007669"/>
    <property type="project" value="InterPro"/>
</dbReference>
<sequence>MGKGTQAAILAEKTGLVHITTGELFREAIRQETELGKQAKVYYDQGQLVPDHLTIAMLLERLSQGDCAGGCILDGFPRTLEQATALDEALAREGRAIDKVVYIQAPQDELLSRLSGRWNCRQCGSV</sequence>
<keyword evidence="3" id="KW-0418">Kinase</keyword>
<keyword evidence="2" id="KW-0547">Nucleotide-binding</keyword>
<gene>
    <name evidence="4" type="ORF">S01H1_28241</name>
</gene>
<evidence type="ECO:0008006" key="5">
    <source>
        <dbReference type="Google" id="ProtNLM"/>
    </source>
</evidence>
<name>X0U8Y4_9ZZZZ</name>
<evidence type="ECO:0000256" key="3">
    <source>
        <dbReference type="ARBA" id="ARBA00022777"/>
    </source>
</evidence>
<dbReference type="GO" id="GO:0006139">
    <property type="term" value="P:nucleobase-containing compound metabolic process"/>
    <property type="evidence" value="ECO:0007669"/>
    <property type="project" value="InterPro"/>
</dbReference>
<organism evidence="4">
    <name type="scientific">marine sediment metagenome</name>
    <dbReference type="NCBI Taxonomy" id="412755"/>
    <lineage>
        <taxon>unclassified sequences</taxon>
        <taxon>metagenomes</taxon>
        <taxon>ecological metagenomes</taxon>
    </lineage>
</organism>
<evidence type="ECO:0000256" key="2">
    <source>
        <dbReference type="ARBA" id="ARBA00022741"/>
    </source>
</evidence>
<accession>X0U8Y4</accession>
<dbReference type="HAMAP" id="MF_00235">
    <property type="entry name" value="Adenylate_kinase_Adk"/>
    <property type="match status" value="1"/>
</dbReference>
<evidence type="ECO:0000313" key="4">
    <source>
        <dbReference type="EMBL" id="GAF95806.1"/>
    </source>
</evidence>
<dbReference type="InterPro" id="IPR000850">
    <property type="entry name" value="Adenylat/UMP-CMP_kin"/>
</dbReference>
<dbReference type="AlphaFoldDB" id="X0U8Y4"/>
<dbReference type="PROSITE" id="PS00113">
    <property type="entry name" value="ADENYLATE_KINASE"/>
    <property type="match status" value="1"/>
</dbReference>
<protein>
    <recommendedName>
        <fullName evidence="5">Adenylate kinase active site lid domain-containing protein</fullName>
    </recommendedName>
</protein>